<evidence type="ECO:0000256" key="1">
    <source>
        <dbReference type="SAM" id="SignalP"/>
    </source>
</evidence>
<keyword evidence="3" id="KW-1185">Reference proteome</keyword>
<feature type="chain" id="PRO_5039664082" description="Lipoprotein" evidence="1">
    <location>
        <begin position="19"/>
        <end position="244"/>
    </location>
</feature>
<organism evidence="2 3">
    <name type="scientific">Micromonospora craterilacus</name>
    <dbReference type="NCBI Taxonomy" id="1655439"/>
    <lineage>
        <taxon>Bacteria</taxon>
        <taxon>Bacillati</taxon>
        <taxon>Actinomycetota</taxon>
        <taxon>Actinomycetes</taxon>
        <taxon>Micromonosporales</taxon>
        <taxon>Micromonosporaceae</taxon>
        <taxon>Micromonospora</taxon>
    </lineage>
</organism>
<reference evidence="2 3" key="1">
    <citation type="submission" date="2018-01" db="EMBL/GenBank/DDBJ databases">
        <title>Draft genome sequence of Jishengella sp. NA12.</title>
        <authorList>
            <person name="Sahin N."/>
            <person name="Ay H."/>
            <person name="Saygin H."/>
        </authorList>
    </citation>
    <scope>NUCLEOTIDE SEQUENCE [LARGE SCALE GENOMIC DNA]</scope>
    <source>
        <strain evidence="2 3">NA12</strain>
    </source>
</reference>
<gene>
    <name evidence="2" type="ORF">C1I95_31200</name>
</gene>
<evidence type="ECO:0008006" key="4">
    <source>
        <dbReference type="Google" id="ProtNLM"/>
    </source>
</evidence>
<keyword evidence="1" id="KW-0732">Signal</keyword>
<comment type="caution">
    <text evidence="2">The sequence shown here is derived from an EMBL/GenBank/DDBJ whole genome shotgun (WGS) entry which is preliminary data.</text>
</comment>
<accession>A0A2W2ERV3</accession>
<evidence type="ECO:0000313" key="3">
    <source>
        <dbReference type="Proteomes" id="UP000248924"/>
    </source>
</evidence>
<dbReference type="EMBL" id="POTY01000327">
    <property type="protein sequence ID" value="PZG07304.1"/>
    <property type="molecule type" value="Genomic_DNA"/>
</dbReference>
<name>A0A2W2ERV3_9ACTN</name>
<proteinExistence type="predicted"/>
<protein>
    <recommendedName>
        <fullName evidence="4">Lipoprotein</fullName>
    </recommendedName>
</protein>
<feature type="signal peptide" evidence="1">
    <location>
        <begin position="1"/>
        <end position="18"/>
    </location>
</feature>
<evidence type="ECO:0000313" key="2">
    <source>
        <dbReference type="EMBL" id="PZG07304.1"/>
    </source>
</evidence>
<dbReference type="PROSITE" id="PS51257">
    <property type="entry name" value="PROKAR_LIPOPROTEIN"/>
    <property type="match status" value="1"/>
</dbReference>
<sequence>MRMARIFVSAAVVGILLAGCGGQNGSGTSSPGPSESVAAASNGVADLTAEEILTKATAALETARSYQFKGEMGGDDGLMSIDLKVDGEDVAASLVQAGSTIHVLVVDGQPYFKANAKFWKEMAGEEGAGMAKLVGGRWVKVDPDDKAFADLFLLADPREMLAVEGGVVKGESKTIDAGPAIALVSKEDDSTLYVATTGEPRPLLIVGPGNEGEVVISRFGDSFPEIKVPAESEVLDFTEFSSNP</sequence>
<dbReference type="Proteomes" id="UP000248924">
    <property type="component" value="Unassembled WGS sequence"/>
</dbReference>
<dbReference type="Gene3D" id="2.50.20.20">
    <property type="match status" value="1"/>
</dbReference>
<dbReference type="AlphaFoldDB" id="A0A2W2ERV3"/>